<dbReference type="AlphaFoldDB" id="A0A061BCT1"/>
<gene>
    <name evidence="2" type="ORF">CYFA0S_15e02553g</name>
</gene>
<keyword evidence="1" id="KW-0472">Membrane</keyword>
<keyword evidence="1" id="KW-0812">Transmembrane</keyword>
<dbReference type="VEuPathDB" id="FungiDB:BON22_1743"/>
<feature type="transmembrane region" description="Helical" evidence="1">
    <location>
        <begin position="20"/>
        <end position="39"/>
    </location>
</feature>
<evidence type="ECO:0000256" key="1">
    <source>
        <dbReference type="SAM" id="Phobius"/>
    </source>
</evidence>
<evidence type="ECO:0000313" key="2">
    <source>
        <dbReference type="EMBL" id="CDR44762.1"/>
    </source>
</evidence>
<feature type="transmembrane region" description="Helical" evidence="1">
    <location>
        <begin position="393"/>
        <end position="415"/>
    </location>
</feature>
<dbReference type="EMBL" id="LK052900">
    <property type="protein sequence ID" value="CDR44762.1"/>
    <property type="molecule type" value="Genomic_DNA"/>
</dbReference>
<reference evidence="2" key="1">
    <citation type="journal article" date="2014" name="Genome Announc.">
        <title>Genome sequence of the yeast Cyberlindnera fabianii (Hansenula fabianii).</title>
        <authorList>
            <person name="Freel K.C."/>
            <person name="Sarilar V."/>
            <person name="Neuveglise C."/>
            <person name="Devillers H."/>
            <person name="Friedrich A."/>
            <person name="Schacherer J."/>
        </authorList>
    </citation>
    <scope>NUCLEOTIDE SEQUENCE</scope>
    <source>
        <strain evidence="2">YJS4271</strain>
    </source>
</reference>
<organism evidence="2">
    <name type="scientific">Cyberlindnera fabianii</name>
    <name type="common">Yeast</name>
    <name type="synonym">Hansenula fabianii</name>
    <dbReference type="NCBI Taxonomy" id="36022"/>
    <lineage>
        <taxon>Eukaryota</taxon>
        <taxon>Fungi</taxon>
        <taxon>Dikarya</taxon>
        <taxon>Ascomycota</taxon>
        <taxon>Saccharomycotina</taxon>
        <taxon>Saccharomycetes</taxon>
        <taxon>Phaffomycetales</taxon>
        <taxon>Phaffomycetaceae</taxon>
        <taxon>Cyberlindnera</taxon>
    </lineage>
</organism>
<keyword evidence="1" id="KW-1133">Transmembrane helix</keyword>
<feature type="transmembrane region" description="Helical" evidence="1">
    <location>
        <begin position="293"/>
        <end position="314"/>
    </location>
</feature>
<sequence length="589" mass="64744">MKFAAQQHLHDSHVSKQIQTVISPYILPLVLSLLFLTGYRSTFQGLRSLSSSDANNEAIISLAFKNETQLIMNTTSWDGIKNISTEIRQDQESQINDLLYGQVDLTSTHLEEWMNITIAAFENTLDAVIGVYETQQMYAEKIKKLVQGLNDTVVSNITEKNTQLSTLQSQISDSLSIGGSIDMSELSIDVSGISTDFAKVIDQLDVGEDKDLVKLNKSRDDTVSDVKSIFERAIQKVMEYEIGSFSTNITTGSSKPAMKKTFSKKTFANDIGPSTTSISTSVSSETSDTVKPALIVLGCCIVVGYVLISIMNHFHFQYSSHLRKDAFIHSQGSTDLQKSHLEFDDSLNFEDVSVVDNFNLIHHRLKEPTVTLLTDIISKVTGTWHSTYWWVEYLSMNIPLVVVMMVSIAVILIVIQKTPGNAAADAGDLTTQMKGNTTETVIMDIYTIEMPSLFIDMLDTSTDVDDWNFFVDEVQKNVTLSLSELFDDYDLGSILRMNVPVILLSSLNLTSLSAPDPVVLPDISLNSMTTLNVSTTSSVSMGMVAANITSQAISVMKNAVIKTCLITFAVLGGIGLLVLLLGVAYSLSM</sequence>
<protein>
    <submittedName>
        <fullName evidence="2">CYFA0S15e02553g1_1</fullName>
    </submittedName>
</protein>
<feature type="transmembrane region" description="Helical" evidence="1">
    <location>
        <begin position="564"/>
        <end position="587"/>
    </location>
</feature>
<name>A0A061BCT1_CYBFA</name>
<accession>A0A061BCT1</accession>
<proteinExistence type="predicted"/>